<organism evidence="2 3">
    <name type="scientific">Spirosoma terrae</name>
    <dbReference type="NCBI Taxonomy" id="1968276"/>
    <lineage>
        <taxon>Bacteria</taxon>
        <taxon>Pseudomonadati</taxon>
        <taxon>Bacteroidota</taxon>
        <taxon>Cytophagia</taxon>
        <taxon>Cytophagales</taxon>
        <taxon>Cytophagaceae</taxon>
        <taxon>Spirosoma</taxon>
    </lineage>
</organism>
<evidence type="ECO:0000313" key="3">
    <source>
        <dbReference type="Proteomes" id="UP000474175"/>
    </source>
</evidence>
<feature type="transmembrane region" description="Helical" evidence="1">
    <location>
        <begin position="86"/>
        <end position="106"/>
    </location>
</feature>
<feature type="transmembrane region" description="Helical" evidence="1">
    <location>
        <begin position="138"/>
        <end position="157"/>
    </location>
</feature>
<dbReference type="EMBL" id="JAAFZH010000006">
    <property type="protein sequence ID" value="NDU96412.1"/>
    <property type="molecule type" value="Genomic_DNA"/>
</dbReference>
<evidence type="ECO:0000256" key="1">
    <source>
        <dbReference type="SAM" id="Phobius"/>
    </source>
</evidence>
<dbReference type="AlphaFoldDB" id="A0A6L9LAG6"/>
<sequence>MDAFTLRAVLLVLHLSGLVLMVGATLTEWVVFRSFVSLLKQEDQAALSLFSLLSGLGRILLAGGVVLLLSGIGLTILSEGVYLQQFWLQVKLGLILLLPLNGLLVGSPQMKRLSKSLLSEGIGLQVAGHPAVRRLTKFHTVQLLVFLAIIILAVFKFT</sequence>
<keyword evidence="1" id="KW-0812">Transmembrane</keyword>
<dbReference type="RefSeq" id="WP_163950473.1">
    <property type="nucleotide sequence ID" value="NZ_JAAFZH010000006.1"/>
</dbReference>
<dbReference type="InterPro" id="IPR018706">
    <property type="entry name" value="DUF2214_membrane"/>
</dbReference>
<feature type="transmembrane region" description="Helical" evidence="1">
    <location>
        <begin position="47"/>
        <end position="74"/>
    </location>
</feature>
<evidence type="ECO:0000313" key="2">
    <source>
        <dbReference type="EMBL" id="NDU96412.1"/>
    </source>
</evidence>
<proteinExistence type="predicted"/>
<dbReference type="Proteomes" id="UP000474175">
    <property type="component" value="Unassembled WGS sequence"/>
</dbReference>
<keyword evidence="1" id="KW-0472">Membrane</keyword>
<feature type="transmembrane region" description="Helical" evidence="1">
    <location>
        <begin position="6"/>
        <end position="26"/>
    </location>
</feature>
<accession>A0A6L9LAG6</accession>
<dbReference type="Pfam" id="PF09980">
    <property type="entry name" value="DUF2214"/>
    <property type="match status" value="1"/>
</dbReference>
<comment type="caution">
    <text evidence="2">The sequence shown here is derived from an EMBL/GenBank/DDBJ whole genome shotgun (WGS) entry which is preliminary data.</text>
</comment>
<protein>
    <submittedName>
        <fullName evidence="2">DUF2214 family protein</fullName>
    </submittedName>
</protein>
<reference evidence="2 3" key="1">
    <citation type="submission" date="2020-02" db="EMBL/GenBank/DDBJ databases">
        <title>Draft genome sequence of two Spirosoma agri KCTC 52727 and Spirosoma terrae KCTC 52035.</title>
        <authorList>
            <person name="Rojas J."/>
            <person name="Ambika Manirajan B."/>
            <person name="Suarez C."/>
            <person name="Ratering S."/>
            <person name="Schnell S."/>
        </authorList>
    </citation>
    <scope>NUCLEOTIDE SEQUENCE [LARGE SCALE GENOMIC DNA]</scope>
    <source>
        <strain evidence="2 3">KCTC 52035</strain>
    </source>
</reference>
<keyword evidence="3" id="KW-1185">Reference proteome</keyword>
<keyword evidence="1" id="KW-1133">Transmembrane helix</keyword>
<name>A0A6L9LAG6_9BACT</name>
<gene>
    <name evidence="2" type="ORF">GK108_16145</name>
</gene>